<accession>A0A1Y4T269</accession>
<dbReference type="Proteomes" id="UP000195305">
    <property type="component" value="Unassembled WGS sequence"/>
</dbReference>
<sequence>MQFIYYPRCSTCLKALKKLKEQGLDVELRDIVQQTPSQEELLHWIQQNGQGIKPFFNTSGKLYREMNLKEKVKDMSEQEAALLLSQNGMLIKRPILVDDQNIYIGYQKEIYEK</sequence>
<dbReference type="Pfam" id="PF03960">
    <property type="entry name" value="ArsC"/>
    <property type="match status" value="1"/>
</dbReference>
<dbReference type="PANTHER" id="PTHR30041:SF8">
    <property type="entry name" value="PROTEIN YFFB"/>
    <property type="match status" value="1"/>
</dbReference>
<reference evidence="2 3" key="1">
    <citation type="journal article" date="2018" name="BMC Genomics">
        <title>Whole genome sequencing and function prediction of 133 gut anaerobes isolated from chicken caecum in pure cultures.</title>
        <authorList>
            <person name="Medvecky M."/>
            <person name="Cejkova D."/>
            <person name="Polansky O."/>
            <person name="Karasova D."/>
            <person name="Kubasova T."/>
            <person name="Cizek A."/>
            <person name="Rychlik I."/>
        </authorList>
    </citation>
    <scope>NUCLEOTIDE SEQUENCE [LARGE SCALE GENOMIC DNA]</scope>
    <source>
        <strain evidence="2 3">An13</strain>
    </source>
</reference>
<dbReference type="EMBL" id="NFLJ01000009">
    <property type="protein sequence ID" value="OUQ35281.1"/>
    <property type="molecule type" value="Genomic_DNA"/>
</dbReference>
<dbReference type="AlphaFoldDB" id="A0A1Y4T269"/>
<dbReference type="SUPFAM" id="SSF52833">
    <property type="entry name" value="Thioredoxin-like"/>
    <property type="match status" value="1"/>
</dbReference>
<comment type="caution">
    <text evidence="2">The sequence shown here is derived from an EMBL/GenBank/DDBJ whole genome shotgun (WGS) entry which is preliminary data.</text>
</comment>
<dbReference type="RefSeq" id="WP_087357582.1">
    <property type="nucleotide sequence ID" value="NZ_NFLJ01000009.1"/>
</dbReference>
<dbReference type="InterPro" id="IPR006504">
    <property type="entry name" value="Tscrpt_reg_Spx/MgsR"/>
</dbReference>
<keyword evidence="3" id="KW-1185">Reference proteome</keyword>
<dbReference type="InterPro" id="IPR006660">
    <property type="entry name" value="Arsenate_reductase-like"/>
</dbReference>
<dbReference type="Gene3D" id="3.40.30.10">
    <property type="entry name" value="Glutaredoxin"/>
    <property type="match status" value="1"/>
</dbReference>
<protein>
    <submittedName>
        <fullName evidence="2">Glutaredoxin</fullName>
    </submittedName>
</protein>
<comment type="similarity">
    <text evidence="1">Belongs to the ArsC family.</text>
</comment>
<dbReference type="PROSITE" id="PS51353">
    <property type="entry name" value="ARSC"/>
    <property type="match status" value="1"/>
</dbReference>
<name>A0A1Y4T269_9FIRM</name>
<organism evidence="2 3">
    <name type="scientific">Massilimicrobiota timonensis</name>
    <dbReference type="NCBI Taxonomy" id="1776392"/>
    <lineage>
        <taxon>Bacteria</taxon>
        <taxon>Bacillati</taxon>
        <taxon>Bacillota</taxon>
        <taxon>Erysipelotrichia</taxon>
        <taxon>Erysipelotrichales</taxon>
        <taxon>Erysipelotrichaceae</taxon>
        <taxon>Massilimicrobiota</taxon>
    </lineage>
</organism>
<evidence type="ECO:0000313" key="3">
    <source>
        <dbReference type="Proteomes" id="UP000195305"/>
    </source>
</evidence>
<dbReference type="OrthoDB" id="9794155at2"/>
<evidence type="ECO:0000313" key="2">
    <source>
        <dbReference type="EMBL" id="OUQ35281.1"/>
    </source>
</evidence>
<dbReference type="CDD" id="cd03036">
    <property type="entry name" value="ArsC_like"/>
    <property type="match status" value="1"/>
</dbReference>
<dbReference type="PANTHER" id="PTHR30041">
    <property type="entry name" value="ARSENATE REDUCTASE"/>
    <property type="match status" value="1"/>
</dbReference>
<proteinExistence type="inferred from homology"/>
<gene>
    <name evidence="2" type="ORF">B5E75_04445</name>
</gene>
<dbReference type="InterPro" id="IPR036249">
    <property type="entry name" value="Thioredoxin-like_sf"/>
</dbReference>
<dbReference type="NCBIfam" id="TIGR01617">
    <property type="entry name" value="arsC_related"/>
    <property type="match status" value="1"/>
</dbReference>
<evidence type="ECO:0000256" key="1">
    <source>
        <dbReference type="PROSITE-ProRule" id="PRU01282"/>
    </source>
</evidence>